<dbReference type="SUPFAM" id="SSF111331">
    <property type="entry name" value="NAD kinase/diacylglycerol kinase-like"/>
    <property type="match status" value="1"/>
</dbReference>
<keyword evidence="4 6" id="KW-0520">NAD</keyword>
<evidence type="ECO:0000256" key="3">
    <source>
        <dbReference type="ARBA" id="ARBA00022857"/>
    </source>
</evidence>
<evidence type="ECO:0000256" key="2">
    <source>
        <dbReference type="ARBA" id="ARBA00022777"/>
    </source>
</evidence>
<dbReference type="InterPro" id="IPR017437">
    <property type="entry name" value="ATP-NAD_kinase_PpnK-typ_C"/>
</dbReference>
<evidence type="ECO:0000256" key="5">
    <source>
        <dbReference type="ARBA" id="ARBA00047925"/>
    </source>
</evidence>
<dbReference type="Proteomes" id="UP000676386">
    <property type="component" value="Unassembled WGS sequence"/>
</dbReference>
<dbReference type="Gene3D" id="2.60.200.30">
    <property type="entry name" value="Probable inorganic polyphosphate/atp-NAD kinase, domain 2"/>
    <property type="match status" value="1"/>
</dbReference>
<keyword evidence="3 6" id="KW-0521">NADP</keyword>
<dbReference type="Gene3D" id="3.40.50.10330">
    <property type="entry name" value="Probable inorganic polyphosphate/atp-NAD kinase, domain 1"/>
    <property type="match status" value="1"/>
</dbReference>
<keyword evidence="8" id="KW-1185">Reference proteome</keyword>
<keyword evidence="1 6" id="KW-0808">Transferase</keyword>
<dbReference type="Pfam" id="PF01513">
    <property type="entry name" value="NAD_kinase"/>
    <property type="match status" value="1"/>
</dbReference>
<dbReference type="HAMAP" id="MF_00361">
    <property type="entry name" value="NAD_kinase"/>
    <property type="match status" value="1"/>
</dbReference>
<dbReference type="PANTHER" id="PTHR20275">
    <property type="entry name" value="NAD KINASE"/>
    <property type="match status" value="1"/>
</dbReference>
<feature type="binding site" evidence="6">
    <location>
        <begin position="147"/>
        <end position="148"/>
    </location>
    <ligand>
        <name>NAD(+)</name>
        <dbReference type="ChEBI" id="CHEBI:57540"/>
    </ligand>
</feature>
<dbReference type="InterPro" id="IPR017438">
    <property type="entry name" value="ATP-NAD_kinase_N"/>
</dbReference>
<comment type="caution">
    <text evidence="6">Lacks conserved residue(s) required for the propagation of feature annotation.</text>
</comment>
<dbReference type="InterPro" id="IPR016064">
    <property type="entry name" value="NAD/diacylglycerol_kinase_sf"/>
</dbReference>
<feature type="binding site" evidence="6">
    <location>
        <position position="177"/>
    </location>
    <ligand>
        <name>NAD(+)</name>
        <dbReference type="ChEBI" id="CHEBI:57540"/>
    </ligand>
</feature>
<feature type="active site" description="Proton acceptor" evidence="6">
    <location>
        <position position="74"/>
    </location>
</feature>
<feature type="binding site" evidence="6">
    <location>
        <position position="212"/>
    </location>
    <ligand>
        <name>NAD(+)</name>
        <dbReference type="ChEBI" id="CHEBI:57540"/>
    </ligand>
</feature>
<accession>A0ABS5IZY8</accession>
<reference evidence="7 8" key="1">
    <citation type="submission" date="2021-04" db="EMBL/GenBank/DDBJ databases">
        <title>Chitinophaga sp. nov., isolated from the rhizosphere soil.</title>
        <authorList>
            <person name="He S."/>
        </authorList>
    </citation>
    <scope>NUCLEOTIDE SEQUENCE [LARGE SCALE GENOMIC DNA]</scope>
    <source>
        <strain evidence="7 8">2R12</strain>
    </source>
</reference>
<proteinExistence type="inferred from homology"/>
<comment type="subcellular location">
    <subcellularLocation>
        <location evidence="6">Cytoplasm</location>
    </subcellularLocation>
</comment>
<dbReference type="NCBIfam" id="NF002521">
    <property type="entry name" value="PRK01911.1"/>
    <property type="match status" value="1"/>
</dbReference>
<dbReference type="EMBL" id="JAGTXB010000006">
    <property type="protein sequence ID" value="MBS0028505.1"/>
    <property type="molecule type" value="Genomic_DNA"/>
</dbReference>
<gene>
    <name evidence="6" type="primary">nadK</name>
    <name evidence="7" type="ORF">KE626_14385</name>
</gene>
<dbReference type="InterPro" id="IPR002504">
    <property type="entry name" value="NADK"/>
</dbReference>
<evidence type="ECO:0000256" key="6">
    <source>
        <dbReference type="HAMAP-Rule" id="MF_00361"/>
    </source>
</evidence>
<evidence type="ECO:0000313" key="8">
    <source>
        <dbReference type="Proteomes" id="UP000676386"/>
    </source>
</evidence>
<comment type="caution">
    <text evidence="7">The sequence shown here is derived from an EMBL/GenBank/DDBJ whole genome shotgun (WGS) entry which is preliminary data.</text>
</comment>
<comment type="cofactor">
    <cofactor evidence="6">
        <name>a divalent metal cation</name>
        <dbReference type="ChEBI" id="CHEBI:60240"/>
    </cofactor>
</comment>
<dbReference type="PANTHER" id="PTHR20275:SF0">
    <property type="entry name" value="NAD KINASE"/>
    <property type="match status" value="1"/>
</dbReference>
<sequence>MQVALYSRGFITEDIANIRLLLEELQRADIDAIIYEPFYHTLQQHIPFDNTPPLFSSAEDLPGKIDFLVSLGGDGTLLDTVCYVRDTNIPVIGINFGRLGFLASIGKDEIHALVQALLNRTYVVDQRSLLHLDANVPLFGDVPYALNEFTIHKKDTSAMVKIHTYLNGEFLNTYWADGLIVATPTGSTGYSLSCGGPIVFPDAGNFVITPVAPHNLNVRPIIVPNDNIISFEVEGRSDQFLCTLDSRMETIDNTVQLAVKKEQFKLSLLRLDDSNFLHTLRNKLLWGIDARNTIKI</sequence>
<keyword evidence="6" id="KW-0067">ATP-binding</keyword>
<comment type="similarity">
    <text evidence="6">Belongs to the NAD kinase family.</text>
</comment>
<protein>
    <recommendedName>
        <fullName evidence="6">NAD kinase</fullName>
        <ecNumber evidence="6">2.7.1.23</ecNumber>
    </recommendedName>
    <alternativeName>
        <fullName evidence="6">ATP-dependent NAD kinase</fullName>
    </alternativeName>
</protein>
<comment type="catalytic activity">
    <reaction evidence="5 6">
        <text>NAD(+) + ATP = ADP + NADP(+) + H(+)</text>
        <dbReference type="Rhea" id="RHEA:18629"/>
        <dbReference type="ChEBI" id="CHEBI:15378"/>
        <dbReference type="ChEBI" id="CHEBI:30616"/>
        <dbReference type="ChEBI" id="CHEBI:57540"/>
        <dbReference type="ChEBI" id="CHEBI:58349"/>
        <dbReference type="ChEBI" id="CHEBI:456216"/>
        <dbReference type="EC" id="2.7.1.23"/>
    </reaction>
</comment>
<evidence type="ECO:0000313" key="7">
    <source>
        <dbReference type="EMBL" id="MBS0028505.1"/>
    </source>
</evidence>
<organism evidence="7 8">
    <name type="scientific">Chitinophaga hostae</name>
    <dbReference type="NCBI Taxonomy" id="2831022"/>
    <lineage>
        <taxon>Bacteria</taxon>
        <taxon>Pseudomonadati</taxon>
        <taxon>Bacteroidota</taxon>
        <taxon>Chitinophagia</taxon>
        <taxon>Chitinophagales</taxon>
        <taxon>Chitinophagaceae</taxon>
        <taxon>Chitinophaga</taxon>
    </lineage>
</organism>
<keyword evidence="2 6" id="KW-0418">Kinase</keyword>
<dbReference type="GO" id="GO:0003951">
    <property type="term" value="F:NAD+ kinase activity"/>
    <property type="evidence" value="ECO:0007669"/>
    <property type="project" value="UniProtKB-EC"/>
</dbReference>
<dbReference type="Pfam" id="PF20143">
    <property type="entry name" value="NAD_kinase_C"/>
    <property type="match status" value="1"/>
</dbReference>
<dbReference type="RefSeq" id="WP_211973612.1">
    <property type="nucleotide sequence ID" value="NZ_CBFHAM010000071.1"/>
</dbReference>
<keyword evidence="6" id="KW-0963">Cytoplasm</keyword>
<feature type="binding site" evidence="6">
    <location>
        <begin position="74"/>
        <end position="75"/>
    </location>
    <ligand>
        <name>NAD(+)</name>
        <dbReference type="ChEBI" id="CHEBI:57540"/>
    </ligand>
</feature>
<feature type="binding site" evidence="6">
    <location>
        <begin position="188"/>
        <end position="193"/>
    </location>
    <ligand>
        <name>NAD(+)</name>
        <dbReference type="ChEBI" id="CHEBI:57540"/>
    </ligand>
</feature>
<keyword evidence="6" id="KW-0547">Nucleotide-binding</keyword>
<comment type="function">
    <text evidence="6">Involved in the regulation of the intracellular balance of NAD and NADP, and is a key enzyme in the biosynthesis of NADP. Catalyzes specifically the phosphorylation on 2'-hydroxyl of the adenosine moiety of NAD to yield NADP.</text>
</comment>
<dbReference type="EC" id="2.7.1.23" evidence="6"/>
<name>A0ABS5IZY8_9BACT</name>
<evidence type="ECO:0000256" key="4">
    <source>
        <dbReference type="ARBA" id="ARBA00023027"/>
    </source>
</evidence>
<evidence type="ECO:0000256" key="1">
    <source>
        <dbReference type="ARBA" id="ARBA00022679"/>
    </source>
</evidence>